<keyword evidence="7" id="KW-0406">Ion transport</keyword>
<keyword evidence="8 10" id="KW-0472">Membrane</keyword>
<feature type="domain" description="Cation/H+ exchanger transmembrane" evidence="11">
    <location>
        <begin position="3"/>
        <end position="136"/>
    </location>
</feature>
<protein>
    <recommendedName>
        <fullName evidence="11">Cation/H+ exchanger transmembrane domain-containing protein</fullName>
    </recommendedName>
</protein>
<keyword evidence="4 10" id="KW-0812">Transmembrane</keyword>
<dbReference type="GO" id="GO:1902600">
    <property type="term" value="P:proton transmembrane transport"/>
    <property type="evidence" value="ECO:0007669"/>
    <property type="project" value="InterPro"/>
</dbReference>
<keyword evidence="13" id="KW-1185">Reference proteome</keyword>
<evidence type="ECO:0000256" key="3">
    <source>
        <dbReference type="ARBA" id="ARBA00022538"/>
    </source>
</evidence>
<evidence type="ECO:0000256" key="2">
    <source>
        <dbReference type="ARBA" id="ARBA00022448"/>
    </source>
</evidence>
<reference evidence="12 13" key="1">
    <citation type="submission" date="2021-09" db="EMBL/GenBank/DDBJ databases">
        <title>Genomic insights and catalytic innovation underlie evolution of tropane alkaloids biosynthesis.</title>
        <authorList>
            <person name="Wang Y.-J."/>
            <person name="Tian T."/>
            <person name="Huang J.-P."/>
            <person name="Huang S.-X."/>
        </authorList>
    </citation>
    <scope>NUCLEOTIDE SEQUENCE [LARGE SCALE GENOMIC DNA]</scope>
    <source>
        <strain evidence="12">KIB-2018</strain>
        <tissue evidence="12">Leaf</tissue>
    </source>
</reference>
<dbReference type="InterPro" id="IPR050794">
    <property type="entry name" value="CPA2_transporter"/>
</dbReference>
<dbReference type="GO" id="GO:0006813">
    <property type="term" value="P:potassium ion transport"/>
    <property type="evidence" value="ECO:0007669"/>
    <property type="project" value="UniProtKB-KW"/>
</dbReference>
<sequence>MVKKASGIAVAGITFPFIIGIGTSYLRTATINKGVPRGPFLVFMGVSRSITAFPVLARILAELKLLTTDLCHMAMSAAAVNDVAAWVLLALAIALSNSNTSLVSVWVLLCGAGFVIVCVFTVKPLLSLIAHLRGSRCNWISDEHQRLGGTYYSQHLKGLRGDQCPNIRNWLCSPPSFPLHL</sequence>
<dbReference type="GO" id="GO:0006885">
    <property type="term" value="P:regulation of pH"/>
    <property type="evidence" value="ECO:0007669"/>
    <property type="project" value="TreeGrafter"/>
</dbReference>
<evidence type="ECO:0000256" key="4">
    <source>
        <dbReference type="ARBA" id="ARBA00022692"/>
    </source>
</evidence>
<accession>A0AAV8TLH7</accession>
<feature type="transmembrane region" description="Helical" evidence="10">
    <location>
        <begin position="38"/>
        <end position="61"/>
    </location>
</feature>
<comment type="similarity">
    <text evidence="9">Belongs to the monovalent cation:proton antiporter 2 (CPA2) transporter (TC 2.A.37) family. CHX (TC 2.A.37.4) subfamily.</text>
</comment>
<keyword evidence="3" id="KW-0633">Potassium transport</keyword>
<evidence type="ECO:0000259" key="11">
    <source>
        <dbReference type="Pfam" id="PF00999"/>
    </source>
</evidence>
<keyword evidence="5" id="KW-0630">Potassium</keyword>
<evidence type="ECO:0000256" key="7">
    <source>
        <dbReference type="ARBA" id="ARBA00023065"/>
    </source>
</evidence>
<dbReference type="Gene3D" id="1.20.1530.20">
    <property type="match status" value="1"/>
</dbReference>
<evidence type="ECO:0000256" key="9">
    <source>
        <dbReference type="ARBA" id="ARBA00038341"/>
    </source>
</evidence>
<dbReference type="Pfam" id="PF00999">
    <property type="entry name" value="Na_H_Exchanger"/>
    <property type="match status" value="1"/>
</dbReference>
<dbReference type="PANTHER" id="PTHR32468:SF81">
    <property type="entry name" value="CATION_H(+) ANTIPORTER 19"/>
    <property type="match status" value="1"/>
</dbReference>
<comment type="subcellular location">
    <subcellularLocation>
        <location evidence="1">Membrane</location>
        <topology evidence="1">Multi-pass membrane protein</topology>
    </subcellularLocation>
</comment>
<dbReference type="Proteomes" id="UP001159364">
    <property type="component" value="Linkage Group LG04"/>
</dbReference>
<dbReference type="GO" id="GO:0015297">
    <property type="term" value="F:antiporter activity"/>
    <property type="evidence" value="ECO:0007669"/>
    <property type="project" value="InterPro"/>
</dbReference>
<proteinExistence type="inferred from homology"/>
<feature type="transmembrane region" description="Helical" evidence="10">
    <location>
        <begin position="73"/>
        <end position="95"/>
    </location>
</feature>
<dbReference type="GO" id="GO:0012505">
    <property type="term" value="C:endomembrane system"/>
    <property type="evidence" value="ECO:0007669"/>
    <property type="project" value="TreeGrafter"/>
</dbReference>
<dbReference type="GO" id="GO:0016020">
    <property type="term" value="C:membrane"/>
    <property type="evidence" value="ECO:0007669"/>
    <property type="project" value="UniProtKB-SubCell"/>
</dbReference>
<dbReference type="EMBL" id="JAIWQS010000004">
    <property type="protein sequence ID" value="KAJ8767736.1"/>
    <property type="molecule type" value="Genomic_DNA"/>
</dbReference>
<evidence type="ECO:0000256" key="1">
    <source>
        <dbReference type="ARBA" id="ARBA00004141"/>
    </source>
</evidence>
<keyword evidence="6 10" id="KW-1133">Transmembrane helix</keyword>
<organism evidence="12 13">
    <name type="scientific">Erythroxylum novogranatense</name>
    <dbReference type="NCBI Taxonomy" id="1862640"/>
    <lineage>
        <taxon>Eukaryota</taxon>
        <taxon>Viridiplantae</taxon>
        <taxon>Streptophyta</taxon>
        <taxon>Embryophyta</taxon>
        <taxon>Tracheophyta</taxon>
        <taxon>Spermatophyta</taxon>
        <taxon>Magnoliopsida</taxon>
        <taxon>eudicotyledons</taxon>
        <taxon>Gunneridae</taxon>
        <taxon>Pentapetalae</taxon>
        <taxon>rosids</taxon>
        <taxon>fabids</taxon>
        <taxon>Malpighiales</taxon>
        <taxon>Erythroxylaceae</taxon>
        <taxon>Erythroxylum</taxon>
    </lineage>
</organism>
<dbReference type="InterPro" id="IPR038770">
    <property type="entry name" value="Na+/solute_symporter_sf"/>
</dbReference>
<feature type="transmembrane region" description="Helical" evidence="10">
    <location>
        <begin position="101"/>
        <end position="126"/>
    </location>
</feature>
<evidence type="ECO:0000256" key="10">
    <source>
        <dbReference type="SAM" id="Phobius"/>
    </source>
</evidence>
<gene>
    <name evidence="12" type="ORF">K2173_020676</name>
</gene>
<keyword evidence="2" id="KW-0813">Transport</keyword>
<dbReference type="AlphaFoldDB" id="A0AAV8TLH7"/>
<name>A0AAV8TLH7_9ROSI</name>
<evidence type="ECO:0000313" key="13">
    <source>
        <dbReference type="Proteomes" id="UP001159364"/>
    </source>
</evidence>
<dbReference type="InterPro" id="IPR006153">
    <property type="entry name" value="Cation/H_exchanger_TM"/>
</dbReference>
<dbReference type="PANTHER" id="PTHR32468">
    <property type="entry name" value="CATION/H + ANTIPORTER"/>
    <property type="match status" value="1"/>
</dbReference>
<feature type="transmembrane region" description="Helical" evidence="10">
    <location>
        <begin position="7"/>
        <end position="26"/>
    </location>
</feature>
<evidence type="ECO:0000256" key="8">
    <source>
        <dbReference type="ARBA" id="ARBA00023136"/>
    </source>
</evidence>
<evidence type="ECO:0000256" key="6">
    <source>
        <dbReference type="ARBA" id="ARBA00022989"/>
    </source>
</evidence>
<evidence type="ECO:0000256" key="5">
    <source>
        <dbReference type="ARBA" id="ARBA00022958"/>
    </source>
</evidence>
<comment type="caution">
    <text evidence="12">The sequence shown here is derived from an EMBL/GenBank/DDBJ whole genome shotgun (WGS) entry which is preliminary data.</text>
</comment>
<evidence type="ECO:0000313" key="12">
    <source>
        <dbReference type="EMBL" id="KAJ8767736.1"/>
    </source>
</evidence>